<dbReference type="InterPro" id="IPR002636">
    <property type="entry name" value="DUF29"/>
</dbReference>
<dbReference type="PANTHER" id="PTHR34235:SF4">
    <property type="entry name" value="SLR0291 PROTEIN"/>
    <property type="match status" value="1"/>
</dbReference>
<accession>A0ABV4X1T7</accession>
<comment type="caution">
    <text evidence="1">The sequence shown here is derived from an EMBL/GenBank/DDBJ whole genome shotgun (WGS) entry which is preliminary data.</text>
</comment>
<dbReference type="RefSeq" id="WP_413269866.1">
    <property type="nucleotide sequence ID" value="NZ_JBHFNQ010000062.1"/>
</dbReference>
<protein>
    <submittedName>
        <fullName evidence="1">DUF29 domain-containing protein</fullName>
    </submittedName>
</protein>
<sequence length="153" mass="18244">MTDILFIDNKSKLYESDFCLWVEDTVSKLKAQNFDELDLENLIEEIESFSKRDKRELKNRLDVLLNHLLKRCYIPTPENYRGWELTIREQRKQLQRLLEQSPSLLGYLLEVFAEIWQVALADAQKDYPQIKFPDDCPFLKDVEAILSAEFWII</sequence>
<name>A0ABV4X1T7_9CYAN</name>
<dbReference type="Proteomes" id="UP001576774">
    <property type="component" value="Unassembled WGS sequence"/>
</dbReference>
<keyword evidence="2" id="KW-1185">Reference proteome</keyword>
<organism evidence="1 2">
    <name type="scientific">Floridaenema aerugineum BLCC-F46</name>
    <dbReference type="NCBI Taxonomy" id="3153654"/>
    <lineage>
        <taxon>Bacteria</taxon>
        <taxon>Bacillati</taxon>
        <taxon>Cyanobacteriota</taxon>
        <taxon>Cyanophyceae</taxon>
        <taxon>Oscillatoriophycideae</taxon>
        <taxon>Aerosakkonematales</taxon>
        <taxon>Aerosakkonemataceae</taxon>
        <taxon>Floridanema</taxon>
        <taxon>Floridanema aerugineum</taxon>
    </lineage>
</organism>
<dbReference type="Gene3D" id="1.20.1220.20">
    <property type="entry name" value="Uncharcterised protein PF01724"/>
    <property type="match status" value="1"/>
</dbReference>
<reference evidence="1 2" key="1">
    <citation type="submission" date="2024-09" db="EMBL/GenBank/DDBJ databases">
        <title>Floridaenema gen nov. (Aerosakkonemataceae, Aerosakkonematales ord. nov., Cyanobacteria) from benthic tropical and subtropical fresh waters, with the description of four new species.</title>
        <authorList>
            <person name="Moretto J.A."/>
            <person name="Berthold D.E."/>
            <person name="Lefler F.W."/>
            <person name="Huang I.-S."/>
            <person name="Laughinghouse H. IV."/>
        </authorList>
    </citation>
    <scope>NUCLEOTIDE SEQUENCE [LARGE SCALE GENOMIC DNA]</scope>
    <source>
        <strain evidence="1 2">BLCC-F46</strain>
    </source>
</reference>
<proteinExistence type="predicted"/>
<dbReference type="PANTHER" id="PTHR34235">
    <property type="entry name" value="SLR1203 PROTEIN-RELATED"/>
    <property type="match status" value="1"/>
</dbReference>
<evidence type="ECO:0000313" key="1">
    <source>
        <dbReference type="EMBL" id="MFB2876743.1"/>
    </source>
</evidence>
<evidence type="ECO:0000313" key="2">
    <source>
        <dbReference type="Proteomes" id="UP001576774"/>
    </source>
</evidence>
<dbReference type="EMBL" id="JBHFNQ010000062">
    <property type="protein sequence ID" value="MFB2876743.1"/>
    <property type="molecule type" value="Genomic_DNA"/>
</dbReference>
<dbReference type="Pfam" id="PF01724">
    <property type="entry name" value="DUF29"/>
    <property type="match status" value="1"/>
</dbReference>
<gene>
    <name evidence="1" type="ORF">ACE1CC_07600</name>
</gene>